<gene>
    <name evidence="3" type="ORF">GCM10014713_03490</name>
</gene>
<evidence type="ECO:0000313" key="3">
    <source>
        <dbReference type="EMBL" id="GGT14187.1"/>
    </source>
</evidence>
<feature type="region of interest" description="Disordered" evidence="1">
    <location>
        <begin position="1"/>
        <end position="104"/>
    </location>
</feature>
<feature type="compositionally biased region" description="Low complexity" evidence="1">
    <location>
        <begin position="41"/>
        <end position="59"/>
    </location>
</feature>
<name>A0A918GXE6_9ACTN</name>
<feature type="compositionally biased region" description="Low complexity" evidence="1">
    <location>
        <begin position="83"/>
        <end position="104"/>
    </location>
</feature>
<dbReference type="Pfam" id="PF02624">
    <property type="entry name" value="YcaO"/>
    <property type="match status" value="1"/>
</dbReference>
<dbReference type="PANTHER" id="PTHR37809:SF1">
    <property type="entry name" value="RIBOSOMAL PROTEIN S12 METHYLTHIOTRANSFERASE ACCESSORY FACTOR YCAO"/>
    <property type="match status" value="1"/>
</dbReference>
<reference evidence="3" key="2">
    <citation type="submission" date="2020-09" db="EMBL/GenBank/DDBJ databases">
        <authorList>
            <person name="Sun Q."/>
            <person name="Ohkuma M."/>
        </authorList>
    </citation>
    <scope>NUCLEOTIDE SEQUENCE</scope>
    <source>
        <strain evidence="3">JCM 3172</strain>
    </source>
</reference>
<dbReference type="RefSeq" id="WP_229832594.1">
    <property type="nucleotide sequence ID" value="NZ_BMQQ01000001.1"/>
</dbReference>
<sequence>MPRSSGAAPRDPAGTGAHVGPGGQDPAGTVARSGESPSEVPQAGPNAAAAPRDPAGTAAHVGPGGQDPAGTVARSGESPSEVPQAGPNAAAAPQDPAGDGTEPIPGLVRADGLLAVALGAAGAARLCGVLERALRVVGGPEVSLSALGVRDAFAPPVAGADGRVPVRVYGRHAVVGPVGDGGAGCARCLERRWQAVRSVALRDALELGGGTGRAAGEWPYAHPFAADALAALVTAVRGARAAGPFPYVWLLDLRSGGVRRLPLVPDPECPGCAAPEEDTADGAVLDLPPTPAYRPGALRTRPVESYAVDVAAFANPLCGALGPSLVQDVSSTSTSATIGCFSMRSGGYLRETFWGGHTDSFARSARVGVLEGLERYAGMRPRSRVTAVVGSLKQFGSDAVDPREVGLYSEAFHRANPRVRPFDPDREIPWVWGWSLRDRTPRLVPEVLTYYHAPGLENRFVQESSNGCASGGSVAEAALFGLLEVVERDAFLLSWYGRQPLPELDVSGSTRPETRAMVDRLALYGYRARFFDTRVTFPIPVVTAVAERFDGGTGRMCFGAGASLDPEAALASALCEIATDAVNLPGRTERDEARLRAMAADFSLVTALHDHPLVYGVPEMGRHADFLLRAASPAAPRAVDSLRWPDASGRISSGDLTEDLERCVAAVAAEGFDVVAVDQTMPEQRALGLHTVSVLVPGLLPIDFGHARQRALGMPRLRTALRAAGLRADDLAPADVNPAPHPFP</sequence>
<dbReference type="Gene3D" id="3.40.50.720">
    <property type="entry name" value="NAD(P)-binding Rossmann-like Domain"/>
    <property type="match status" value="1"/>
</dbReference>
<dbReference type="PROSITE" id="PS51664">
    <property type="entry name" value="YCAO"/>
    <property type="match status" value="1"/>
</dbReference>
<dbReference type="InterPro" id="IPR027624">
    <property type="entry name" value="TOMM_cyclo_SagD"/>
</dbReference>
<dbReference type="Proteomes" id="UP000619486">
    <property type="component" value="Unassembled WGS sequence"/>
</dbReference>
<dbReference type="InterPro" id="IPR022291">
    <property type="entry name" value="Bacteriocin_synth_cyclodeHase"/>
</dbReference>
<dbReference type="EMBL" id="BMQQ01000001">
    <property type="protein sequence ID" value="GGT14187.1"/>
    <property type="molecule type" value="Genomic_DNA"/>
</dbReference>
<dbReference type="AlphaFoldDB" id="A0A918GXE6"/>
<accession>A0A918GXE6</accession>
<proteinExistence type="predicted"/>
<dbReference type="InterPro" id="IPR003776">
    <property type="entry name" value="YcaO-like_dom"/>
</dbReference>
<comment type="caution">
    <text evidence="3">The sequence shown here is derived from an EMBL/GenBank/DDBJ whole genome shotgun (WGS) entry which is preliminary data.</text>
</comment>
<evidence type="ECO:0000259" key="2">
    <source>
        <dbReference type="PROSITE" id="PS51664"/>
    </source>
</evidence>
<dbReference type="NCBIfam" id="TIGR03604">
    <property type="entry name" value="TOMM_cyclo_SagD"/>
    <property type="match status" value="1"/>
</dbReference>
<protein>
    <recommendedName>
        <fullName evidence="2">YcaO domain-containing protein</fullName>
    </recommendedName>
</protein>
<dbReference type="Gene3D" id="3.30.40.250">
    <property type="match status" value="1"/>
</dbReference>
<dbReference type="Gene3D" id="3.30.160.660">
    <property type="match status" value="1"/>
</dbReference>
<evidence type="ECO:0000313" key="4">
    <source>
        <dbReference type="Proteomes" id="UP000619486"/>
    </source>
</evidence>
<feature type="domain" description="YcaO" evidence="2">
    <location>
        <begin position="356"/>
        <end position="744"/>
    </location>
</feature>
<organism evidence="3 4">
    <name type="scientific">Streptomyces purpureus</name>
    <dbReference type="NCBI Taxonomy" id="1951"/>
    <lineage>
        <taxon>Bacteria</taxon>
        <taxon>Bacillati</taxon>
        <taxon>Actinomycetota</taxon>
        <taxon>Actinomycetes</taxon>
        <taxon>Kitasatosporales</taxon>
        <taxon>Streptomycetaceae</taxon>
        <taxon>Streptomyces</taxon>
    </lineage>
</organism>
<dbReference type="PANTHER" id="PTHR37809">
    <property type="entry name" value="RIBOSOMAL PROTEIN S12 METHYLTHIOTRANSFERASE ACCESSORY FACTOR YCAO"/>
    <property type="match status" value="1"/>
</dbReference>
<dbReference type="Gene3D" id="3.30.1330.230">
    <property type="match status" value="1"/>
</dbReference>
<reference evidence="3" key="1">
    <citation type="journal article" date="2014" name="Int. J. Syst. Evol. Microbiol.">
        <title>Complete genome sequence of Corynebacterium casei LMG S-19264T (=DSM 44701T), isolated from a smear-ripened cheese.</title>
        <authorList>
            <consortium name="US DOE Joint Genome Institute (JGI-PGF)"/>
            <person name="Walter F."/>
            <person name="Albersmeier A."/>
            <person name="Kalinowski J."/>
            <person name="Ruckert C."/>
        </authorList>
    </citation>
    <scope>NUCLEOTIDE SEQUENCE</scope>
    <source>
        <strain evidence="3">JCM 3172</strain>
    </source>
</reference>
<dbReference type="NCBIfam" id="TIGR03882">
    <property type="entry name" value="cyclo_dehyd_2"/>
    <property type="match status" value="1"/>
</dbReference>
<evidence type="ECO:0000256" key="1">
    <source>
        <dbReference type="SAM" id="MobiDB-lite"/>
    </source>
</evidence>
<keyword evidence="4" id="KW-1185">Reference proteome</keyword>